<proteinExistence type="predicted"/>
<sequence>MKSRLLLLVVVLLLLGVFFRFINIDKKYYWYDKAFTSLRISGHTQTEVLHEISSGQLVAGPDLMKH</sequence>
<name>A0ABX2CXR5_9CYAN</name>
<organism evidence="1 2">
    <name type="scientific">Microcoleus asticus IPMA8</name>
    <dbReference type="NCBI Taxonomy" id="2563858"/>
    <lineage>
        <taxon>Bacteria</taxon>
        <taxon>Bacillati</taxon>
        <taxon>Cyanobacteriota</taxon>
        <taxon>Cyanophyceae</taxon>
        <taxon>Oscillatoriophycideae</taxon>
        <taxon>Oscillatoriales</taxon>
        <taxon>Microcoleaceae</taxon>
        <taxon>Microcoleus</taxon>
        <taxon>Microcoleus asticus</taxon>
    </lineage>
</organism>
<dbReference type="RefSeq" id="WP_172188230.1">
    <property type="nucleotide sequence ID" value="NZ_CAWPPK010000260.1"/>
</dbReference>
<dbReference type="EMBL" id="SRRZ01000047">
    <property type="protein sequence ID" value="NQE35104.1"/>
    <property type="molecule type" value="Genomic_DNA"/>
</dbReference>
<protein>
    <submittedName>
        <fullName evidence="1">Uncharacterized protein</fullName>
    </submittedName>
</protein>
<dbReference type="Proteomes" id="UP000702425">
    <property type="component" value="Unassembled WGS sequence"/>
</dbReference>
<gene>
    <name evidence="1" type="ORF">E5S67_02834</name>
</gene>
<comment type="caution">
    <text evidence="1">The sequence shown here is derived from an EMBL/GenBank/DDBJ whole genome shotgun (WGS) entry which is preliminary data.</text>
</comment>
<keyword evidence="2" id="KW-1185">Reference proteome</keyword>
<accession>A0ABX2CXR5</accession>
<reference evidence="1 2" key="1">
    <citation type="journal article" date="2020" name="Sci. Rep.">
        <title>A novel cyanobacterial geosmin producer, revising GeoA distribution and dispersion patterns in Bacteria.</title>
        <authorList>
            <person name="Churro C."/>
            <person name="Semedo-Aguiar A.P."/>
            <person name="Silva A.D."/>
            <person name="Pereira-Leal J.B."/>
            <person name="Leite R.B."/>
        </authorList>
    </citation>
    <scope>NUCLEOTIDE SEQUENCE [LARGE SCALE GENOMIC DNA]</scope>
    <source>
        <strain evidence="1 2">IPMA8</strain>
    </source>
</reference>
<evidence type="ECO:0000313" key="1">
    <source>
        <dbReference type="EMBL" id="NQE35104.1"/>
    </source>
</evidence>
<evidence type="ECO:0000313" key="2">
    <source>
        <dbReference type="Proteomes" id="UP000702425"/>
    </source>
</evidence>